<reference evidence="1" key="1">
    <citation type="submission" date="2023-03" db="EMBL/GenBank/DDBJ databases">
        <title>Massive genome expansion in bonnet fungi (Mycena s.s.) driven by repeated elements and novel gene families across ecological guilds.</title>
        <authorList>
            <consortium name="Lawrence Berkeley National Laboratory"/>
            <person name="Harder C.B."/>
            <person name="Miyauchi S."/>
            <person name="Viragh M."/>
            <person name="Kuo A."/>
            <person name="Thoen E."/>
            <person name="Andreopoulos B."/>
            <person name="Lu D."/>
            <person name="Skrede I."/>
            <person name="Drula E."/>
            <person name="Henrissat B."/>
            <person name="Morin E."/>
            <person name="Kohler A."/>
            <person name="Barry K."/>
            <person name="LaButti K."/>
            <person name="Morin E."/>
            <person name="Salamov A."/>
            <person name="Lipzen A."/>
            <person name="Mereny Z."/>
            <person name="Hegedus B."/>
            <person name="Baldrian P."/>
            <person name="Stursova M."/>
            <person name="Weitz H."/>
            <person name="Taylor A."/>
            <person name="Grigoriev I.V."/>
            <person name="Nagy L.G."/>
            <person name="Martin F."/>
            <person name="Kauserud H."/>
        </authorList>
    </citation>
    <scope>NUCLEOTIDE SEQUENCE</scope>
    <source>
        <strain evidence="1">CBHHK200</strain>
    </source>
</reference>
<evidence type="ECO:0000313" key="1">
    <source>
        <dbReference type="EMBL" id="KAJ7016064.1"/>
    </source>
</evidence>
<name>A0AAD6RVY7_9AGAR</name>
<organism evidence="1 2">
    <name type="scientific">Mycena alexandri</name>
    <dbReference type="NCBI Taxonomy" id="1745969"/>
    <lineage>
        <taxon>Eukaryota</taxon>
        <taxon>Fungi</taxon>
        <taxon>Dikarya</taxon>
        <taxon>Basidiomycota</taxon>
        <taxon>Agaricomycotina</taxon>
        <taxon>Agaricomycetes</taxon>
        <taxon>Agaricomycetidae</taxon>
        <taxon>Agaricales</taxon>
        <taxon>Marasmiineae</taxon>
        <taxon>Mycenaceae</taxon>
        <taxon>Mycena</taxon>
    </lineage>
</organism>
<keyword evidence="2" id="KW-1185">Reference proteome</keyword>
<protein>
    <submittedName>
        <fullName evidence="1">Uncharacterized protein</fullName>
    </submittedName>
</protein>
<dbReference type="EMBL" id="JARJCM010000609">
    <property type="protein sequence ID" value="KAJ7016064.1"/>
    <property type="molecule type" value="Genomic_DNA"/>
</dbReference>
<gene>
    <name evidence="1" type="ORF">C8F04DRAFT_1203460</name>
</gene>
<dbReference type="AlphaFoldDB" id="A0AAD6RVY7"/>
<dbReference type="Proteomes" id="UP001218188">
    <property type="component" value="Unassembled WGS sequence"/>
</dbReference>
<proteinExistence type="predicted"/>
<accession>A0AAD6RVY7</accession>
<comment type="caution">
    <text evidence="1">The sequence shown here is derived from an EMBL/GenBank/DDBJ whole genome shotgun (WGS) entry which is preliminary data.</text>
</comment>
<evidence type="ECO:0000313" key="2">
    <source>
        <dbReference type="Proteomes" id="UP001218188"/>
    </source>
</evidence>
<sequence length="248" mass="27667">MYVPHAPRAAARACHIEFRAAHWARCPHGGAIEPAQTPLKHARRAGACCECAGPVLAISLVPHRPAFAYAAASRARARVECTWHQVPGAVSRRTQRELDARADAVCVEFPRMQLPFCMHASARAESCAAIVPTRHPRRIRAADSRAALPLPSPPLLFLLRTRFEDLKLEDLGERASTRNDAPSRESQVTTKSAWIQTKRATTKRRGDWLEKIESEHTLIIIGIQFGERVLTATKFRPGTWIFNDWEGS</sequence>